<comment type="caution">
    <text evidence="2">The sequence shown here is derived from an EMBL/GenBank/DDBJ whole genome shotgun (WGS) entry which is preliminary data.</text>
</comment>
<dbReference type="RefSeq" id="WP_009948105.1">
    <property type="nucleotide sequence ID" value="NZ_BAAAGS010000004.1"/>
</dbReference>
<dbReference type="Proteomes" id="UP001500729">
    <property type="component" value="Unassembled WGS sequence"/>
</dbReference>
<sequence>MRSPRRNRPASTFFLTLVTTGVLCAWLSVPGQGTEPADNGRSTGPVPVLEGDGAVTGPGARDPDAYGGGKSSGDLQREYGCERGYVPAEHC</sequence>
<keyword evidence="3" id="KW-1185">Reference proteome</keyword>
<feature type="region of interest" description="Disordered" evidence="1">
    <location>
        <begin position="29"/>
        <end position="78"/>
    </location>
</feature>
<protein>
    <recommendedName>
        <fullName evidence="4">Secreted protein</fullName>
    </recommendedName>
</protein>
<evidence type="ECO:0000313" key="2">
    <source>
        <dbReference type="EMBL" id="GAA0511929.1"/>
    </source>
</evidence>
<proteinExistence type="predicted"/>
<organism evidence="2 3">
    <name type="scientific">Saccharopolyspora erythraea</name>
    <name type="common">Streptomyces erythraeus</name>
    <dbReference type="NCBI Taxonomy" id="1836"/>
    <lineage>
        <taxon>Bacteria</taxon>
        <taxon>Bacillati</taxon>
        <taxon>Actinomycetota</taxon>
        <taxon>Actinomycetes</taxon>
        <taxon>Pseudonocardiales</taxon>
        <taxon>Pseudonocardiaceae</taxon>
        <taxon>Saccharopolyspora</taxon>
    </lineage>
</organism>
<accession>A0ABN1C569</accession>
<name>A0ABN1C569_SACER</name>
<evidence type="ECO:0008006" key="4">
    <source>
        <dbReference type="Google" id="ProtNLM"/>
    </source>
</evidence>
<gene>
    <name evidence="2" type="ORF">GCM10009533_08450</name>
</gene>
<evidence type="ECO:0000313" key="3">
    <source>
        <dbReference type="Proteomes" id="UP001500729"/>
    </source>
</evidence>
<dbReference type="EMBL" id="BAAAGS010000004">
    <property type="protein sequence ID" value="GAA0511929.1"/>
    <property type="molecule type" value="Genomic_DNA"/>
</dbReference>
<reference evidence="2 3" key="1">
    <citation type="journal article" date="2019" name="Int. J. Syst. Evol. Microbiol.">
        <title>The Global Catalogue of Microorganisms (GCM) 10K type strain sequencing project: providing services to taxonomists for standard genome sequencing and annotation.</title>
        <authorList>
            <consortium name="The Broad Institute Genomics Platform"/>
            <consortium name="The Broad Institute Genome Sequencing Center for Infectious Disease"/>
            <person name="Wu L."/>
            <person name="Ma J."/>
        </authorList>
    </citation>
    <scope>NUCLEOTIDE SEQUENCE [LARGE SCALE GENOMIC DNA]</scope>
    <source>
        <strain evidence="2 3">JCM 10303</strain>
    </source>
</reference>
<evidence type="ECO:0000256" key="1">
    <source>
        <dbReference type="SAM" id="MobiDB-lite"/>
    </source>
</evidence>